<dbReference type="EMBL" id="MSFK01000003">
    <property type="protein sequence ID" value="PWY94965.1"/>
    <property type="molecule type" value="Genomic_DNA"/>
</dbReference>
<reference evidence="1 2" key="1">
    <citation type="submission" date="2016-12" db="EMBL/GenBank/DDBJ databases">
        <title>The genomes of Aspergillus section Nigri reveals drivers in fungal speciation.</title>
        <authorList>
            <consortium name="DOE Joint Genome Institute"/>
            <person name="Vesth T.C."/>
            <person name="Nybo J."/>
            <person name="Theobald S."/>
            <person name="Brandl J."/>
            <person name="Frisvad J.C."/>
            <person name="Nielsen K.F."/>
            <person name="Lyhne E.K."/>
            <person name="Kogle M.E."/>
            <person name="Kuo A."/>
            <person name="Riley R."/>
            <person name="Clum A."/>
            <person name="Nolan M."/>
            <person name="Lipzen A."/>
            <person name="Salamov A."/>
            <person name="Henrissat B."/>
            <person name="Wiebenga A."/>
            <person name="De Vries R.P."/>
            <person name="Grigoriev I.V."/>
            <person name="Mortensen U.H."/>
            <person name="Andersen M.R."/>
            <person name="Baker S.E."/>
        </authorList>
    </citation>
    <scope>NUCLEOTIDE SEQUENCE [LARGE SCALE GENOMIC DNA]</scope>
    <source>
        <strain evidence="1 2">CBS 115572</strain>
    </source>
</reference>
<protein>
    <submittedName>
        <fullName evidence="1">Uncharacterized protein</fullName>
    </submittedName>
</protein>
<proteinExistence type="predicted"/>
<sequence length="167" mass="19643">MEDDGMRGCRARQPARPIACDHYCLTRPQDSKSFCLALRILGFNTIPRTRIYYRNIYLAPVDQIYVITTSTYSDRCNTTTHTVYFRKCSSQWLGPFQLVEKRWSPQIPCLRSFEPWGLRYFRHKDQQIRHRQTQPTQAHEVCRVPKFLNIHMALDGTLLSSCLPLCL</sequence>
<evidence type="ECO:0000313" key="1">
    <source>
        <dbReference type="EMBL" id="PWY94965.1"/>
    </source>
</evidence>
<accession>A0A317X9D0</accession>
<keyword evidence="2" id="KW-1185">Reference proteome</keyword>
<dbReference type="GeneID" id="37108327"/>
<dbReference type="RefSeq" id="XP_025471726.1">
    <property type="nucleotide sequence ID" value="XM_025606184.1"/>
</dbReference>
<comment type="caution">
    <text evidence="1">The sequence shown here is derived from an EMBL/GenBank/DDBJ whole genome shotgun (WGS) entry which is preliminary data.</text>
</comment>
<dbReference type="Proteomes" id="UP000246702">
    <property type="component" value="Unassembled WGS sequence"/>
</dbReference>
<organism evidence="1 2">
    <name type="scientific">Aspergillus sclerotioniger CBS 115572</name>
    <dbReference type="NCBI Taxonomy" id="1450535"/>
    <lineage>
        <taxon>Eukaryota</taxon>
        <taxon>Fungi</taxon>
        <taxon>Dikarya</taxon>
        <taxon>Ascomycota</taxon>
        <taxon>Pezizomycotina</taxon>
        <taxon>Eurotiomycetes</taxon>
        <taxon>Eurotiomycetidae</taxon>
        <taxon>Eurotiales</taxon>
        <taxon>Aspergillaceae</taxon>
        <taxon>Aspergillus</taxon>
        <taxon>Aspergillus subgen. Circumdati</taxon>
    </lineage>
</organism>
<gene>
    <name evidence="1" type="ORF">BO94DRAFT_215293</name>
</gene>
<name>A0A317X9D0_9EURO</name>
<dbReference type="AlphaFoldDB" id="A0A317X9D0"/>
<evidence type="ECO:0000313" key="2">
    <source>
        <dbReference type="Proteomes" id="UP000246702"/>
    </source>
</evidence>